<reference evidence="5" key="1">
    <citation type="journal article" date="2020" name="Plant J.">
        <title>Transposons played a major role in the diversification between the closely related almond and peach genomes: results from the almond genome sequence.</title>
        <authorList>
            <person name="Alioto T."/>
            <person name="Alexiou K.G."/>
            <person name="Bardil A."/>
            <person name="Barteri F."/>
            <person name="Castanera R."/>
            <person name="Cruz F."/>
            <person name="Dhingra A."/>
            <person name="Duval H."/>
            <person name="Fernandez I Marti A."/>
            <person name="Frias L."/>
            <person name="Galan B."/>
            <person name="Garcia J.L."/>
            <person name="Howad W."/>
            <person name="Gomez-Garrido J."/>
            <person name="Gut M."/>
            <person name="Julca I."/>
            <person name="Morata J."/>
            <person name="Puigdomenech P."/>
            <person name="Ribeca P."/>
            <person name="Rubio Cabetas M.J."/>
            <person name="Vlasova A."/>
            <person name="Wirthensohn M."/>
            <person name="Garcia-Mas J."/>
            <person name="Gabaldon T."/>
            <person name="Casacuberta J.M."/>
            <person name="Arus P."/>
        </authorList>
    </citation>
    <scope>NUCLEOTIDE SEQUENCE [LARGE SCALE GENOMIC DNA]</scope>
    <source>
        <strain evidence="5">cv. Texas</strain>
    </source>
</reference>
<evidence type="ECO:0000256" key="1">
    <source>
        <dbReference type="SAM" id="MobiDB-lite"/>
    </source>
</evidence>
<feature type="chain" id="PRO_5023138121" evidence="3">
    <location>
        <begin position="25"/>
        <end position="83"/>
    </location>
</feature>
<keyword evidence="2" id="KW-1133">Transmembrane helix</keyword>
<evidence type="ECO:0000313" key="4">
    <source>
        <dbReference type="EMBL" id="VVA37369.1"/>
    </source>
</evidence>
<feature type="region of interest" description="Disordered" evidence="1">
    <location>
        <begin position="28"/>
        <end position="48"/>
    </location>
</feature>
<keyword evidence="2" id="KW-0472">Membrane</keyword>
<keyword evidence="2" id="KW-0812">Transmembrane</keyword>
<dbReference type="PANTHER" id="PTHR34672">
    <property type="entry name" value="POLLEN-SPECIFIC ARABINOGALACTA PROTEIN BAN102"/>
    <property type="match status" value="1"/>
</dbReference>
<sequence length="83" mass="9108">MEMKMKKIACFVLFAAAFVSVVMARKKGKDKATGAPKPPKAQKSSSDISAGLPTWGSLVATCLVSYLTYYLLPALNEEFFHIY</sequence>
<keyword evidence="3" id="KW-0732">Signal</keyword>
<dbReference type="Proteomes" id="UP000327085">
    <property type="component" value="Chromosome 2"/>
</dbReference>
<organism evidence="4 5">
    <name type="scientific">Prunus dulcis</name>
    <name type="common">Almond</name>
    <name type="synonym">Amygdalus dulcis</name>
    <dbReference type="NCBI Taxonomy" id="3755"/>
    <lineage>
        <taxon>Eukaryota</taxon>
        <taxon>Viridiplantae</taxon>
        <taxon>Streptophyta</taxon>
        <taxon>Embryophyta</taxon>
        <taxon>Tracheophyta</taxon>
        <taxon>Spermatophyta</taxon>
        <taxon>Magnoliopsida</taxon>
        <taxon>eudicotyledons</taxon>
        <taxon>Gunneridae</taxon>
        <taxon>Pentapetalae</taxon>
        <taxon>rosids</taxon>
        <taxon>fabids</taxon>
        <taxon>Rosales</taxon>
        <taxon>Rosaceae</taxon>
        <taxon>Amygdaloideae</taxon>
        <taxon>Amygdaleae</taxon>
        <taxon>Prunus</taxon>
    </lineage>
</organism>
<dbReference type="InterPro" id="IPR044702">
    <property type="entry name" value="AGP23/40"/>
</dbReference>
<protein>
    <submittedName>
        <fullName evidence="4">PREDICTED: arabinogalactan peptide</fullName>
    </submittedName>
</protein>
<evidence type="ECO:0000313" key="5">
    <source>
        <dbReference type="Proteomes" id="UP000327085"/>
    </source>
</evidence>
<gene>
    <name evidence="4" type="ORF">ALMOND_2B000946</name>
</gene>
<evidence type="ECO:0000256" key="2">
    <source>
        <dbReference type="SAM" id="Phobius"/>
    </source>
</evidence>
<feature type="transmembrane region" description="Helical" evidence="2">
    <location>
        <begin position="48"/>
        <end position="72"/>
    </location>
</feature>
<dbReference type="Gramene" id="VVA37369">
    <property type="protein sequence ID" value="VVA37369"/>
    <property type="gene ID" value="Prudul26B000946"/>
</dbReference>
<dbReference type="AlphaFoldDB" id="A0A5E4GC20"/>
<dbReference type="EMBL" id="CABIKO010000530">
    <property type="protein sequence ID" value="VVA37369.1"/>
    <property type="molecule type" value="Genomic_DNA"/>
</dbReference>
<accession>A0A5E4GC20</accession>
<evidence type="ECO:0000256" key="3">
    <source>
        <dbReference type="SAM" id="SignalP"/>
    </source>
</evidence>
<feature type="signal peptide" evidence="3">
    <location>
        <begin position="1"/>
        <end position="24"/>
    </location>
</feature>
<proteinExistence type="predicted"/>
<dbReference type="PANTHER" id="PTHR34672:SF14">
    <property type="entry name" value="ARABINOGALACTAN PROTEIN 40"/>
    <property type="match status" value="1"/>
</dbReference>
<name>A0A5E4GC20_PRUDU</name>
<dbReference type="InParanoid" id="A0A5E4GC20"/>